<reference evidence="3 4" key="1">
    <citation type="submission" date="2020-08" db="EMBL/GenBank/DDBJ databases">
        <title>Genomic Encyclopedia of Type Strains, Phase III (KMG-III): the genomes of soil and plant-associated and newly described type strains.</title>
        <authorList>
            <person name="Whitman W."/>
        </authorList>
    </citation>
    <scope>NUCLEOTIDE SEQUENCE [LARGE SCALE GENOMIC DNA]</scope>
    <source>
        <strain evidence="3 4">CECT 8075</strain>
    </source>
</reference>
<feature type="transmembrane region" description="Helical" evidence="2">
    <location>
        <begin position="564"/>
        <end position="584"/>
    </location>
</feature>
<feature type="coiled-coil region" evidence="1">
    <location>
        <begin position="225"/>
        <end position="263"/>
    </location>
</feature>
<feature type="transmembrane region" description="Helical" evidence="2">
    <location>
        <begin position="296"/>
        <end position="317"/>
    </location>
</feature>
<feature type="transmembrane region" description="Helical" evidence="2">
    <location>
        <begin position="483"/>
        <end position="506"/>
    </location>
</feature>
<feature type="transmembrane region" description="Helical" evidence="2">
    <location>
        <begin position="453"/>
        <end position="477"/>
    </location>
</feature>
<protein>
    <submittedName>
        <fullName evidence="3">Uncharacterized protein</fullName>
    </submittedName>
</protein>
<feature type="transmembrane region" description="Helical" evidence="2">
    <location>
        <begin position="411"/>
        <end position="432"/>
    </location>
</feature>
<keyword evidence="4" id="KW-1185">Reference proteome</keyword>
<evidence type="ECO:0000256" key="2">
    <source>
        <dbReference type="SAM" id="Phobius"/>
    </source>
</evidence>
<organism evidence="3 4">
    <name type="scientific">Aporhodopirellula rubra</name>
    <dbReference type="NCBI Taxonomy" id="980271"/>
    <lineage>
        <taxon>Bacteria</taxon>
        <taxon>Pseudomonadati</taxon>
        <taxon>Planctomycetota</taxon>
        <taxon>Planctomycetia</taxon>
        <taxon>Pirellulales</taxon>
        <taxon>Pirellulaceae</taxon>
        <taxon>Aporhodopirellula</taxon>
    </lineage>
</organism>
<keyword evidence="2" id="KW-0472">Membrane</keyword>
<feature type="transmembrane region" description="Helical" evidence="2">
    <location>
        <begin position="65"/>
        <end position="87"/>
    </location>
</feature>
<name>A0A7W5H6H4_9BACT</name>
<feature type="transmembrane region" description="Helical" evidence="2">
    <location>
        <begin position="380"/>
        <end position="399"/>
    </location>
</feature>
<comment type="caution">
    <text evidence="3">The sequence shown here is derived from an EMBL/GenBank/DDBJ whole genome shotgun (WGS) entry which is preliminary data.</text>
</comment>
<feature type="transmembrane region" description="Helical" evidence="2">
    <location>
        <begin position="122"/>
        <end position="143"/>
    </location>
</feature>
<dbReference type="Proteomes" id="UP000536179">
    <property type="component" value="Unassembled WGS sequence"/>
</dbReference>
<sequence>MSFQHINAIIRMRWQMARNQFFKSGKANQIISAILLVIAVLTSVGSLVFAIGWGNFFLARVKPSYIIYVWDVLVAIFLFGWSITLMIEIQRTEMLSLKNLLHLPISLRGAFFLNYTSSLVNFVLMLFLPVAIGLCIASAACYGTASMVTFALLASFVLMVSAVTYQLRGWLARLMENKRTRGTVISMTVLVFVLLFQIPNIINLSSIGRRGDDTQALREVRNQLRTELSRQLKESEIDVAEYKRRSEKVLSDYEQKRQMLRDAKAASFQRTVSLANACLPIGWLPYGASAAARGSILTPWMCVFGMTSIGMVSLTLAHRSTIRTYTGNDNKEYRPRTKGNSKTSNHSKMLERTLPLLSDQQSAIALATFRCTLRAPEAKMALLTPVIFAGIFGSMMLTGNMSKLPAIARPWLGIGVLGMSVFGMSQLMLNVFGLDRQGFRAYVLMPVARRDILLGKNIATLPIAATLSGLLIGFAAFMLGMNIMHVVASFIQIMIVFFLYFPISNYTSIVAPIGMGIGTMKPVSMNFRIIVTQMLAMLLSPITLLPAVIALACEQIASFLFETSWVPIYLLITLIELPVAIWFYRKMLRIQGTLLQDREQKILDVISKVCD</sequence>
<keyword evidence="1" id="KW-0175">Coiled coil</keyword>
<feature type="transmembrane region" description="Helical" evidence="2">
    <location>
        <begin position="30"/>
        <end position="53"/>
    </location>
</feature>
<keyword evidence="2" id="KW-1133">Transmembrane helix</keyword>
<proteinExistence type="predicted"/>
<dbReference type="RefSeq" id="WP_184305797.1">
    <property type="nucleotide sequence ID" value="NZ_JACHXU010000010.1"/>
</dbReference>
<dbReference type="EMBL" id="JACHXU010000010">
    <property type="protein sequence ID" value="MBB3207474.1"/>
    <property type="molecule type" value="Genomic_DNA"/>
</dbReference>
<feature type="transmembrane region" description="Helical" evidence="2">
    <location>
        <begin position="527"/>
        <end position="552"/>
    </location>
</feature>
<feature type="transmembrane region" description="Helical" evidence="2">
    <location>
        <begin position="150"/>
        <end position="171"/>
    </location>
</feature>
<accession>A0A7W5H6H4</accession>
<gene>
    <name evidence="3" type="ORF">FHS27_003295</name>
</gene>
<feature type="transmembrane region" description="Helical" evidence="2">
    <location>
        <begin position="183"/>
        <end position="202"/>
    </location>
</feature>
<keyword evidence="2" id="KW-0812">Transmembrane</keyword>
<evidence type="ECO:0000313" key="3">
    <source>
        <dbReference type="EMBL" id="MBB3207474.1"/>
    </source>
</evidence>
<evidence type="ECO:0000313" key="4">
    <source>
        <dbReference type="Proteomes" id="UP000536179"/>
    </source>
</evidence>
<dbReference type="AlphaFoldDB" id="A0A7W5H6H4"/>
<evidence type="ECO:0000256" key="1">
    <source>
        <dbReference type="SAM" id="Coils"/>
    </source>
</evidence>